<accession>A0A0A8Z901</accession>
<protein>
    <submittedName>
        <fullName evidence="1">Uncharacterized protein</fullName>
    </submittedName>
</protein>
<name>A0A0A8Z901_ARUDO</name>
<organism evidence="1">
    <name type="scientific">Arundo donax</name>
    <name type="common">Giant reed</name>
    <name type="synonym">Donax arundinaceus</name>
    <dbReference type="NCBI Taxonomy" id="35708"/>
    <lineage>
        <taxon>Eukaryota</taxon>
        <taxon>Viridiplantae</taxon>
        <taxon>Streptophyta</taxon>
        <taxon>Embryophyta</taxon>
        <taxon>Tracheophyta</taxon>
        <taxon>Spermatophyta</taxon>
        <taxon>Magnoliopsida</taxon>
        <taxon>Liliopsida</taxon>
        <taxon>Poales</taxon>
        <taxon>Poaceae</taxon>
        <taxon>PACMAD clade</taxon>
        <taxon>Arundinoideae</taxon>
        <taxon>Arundineae</taxon>
        <taxon>Arundo</taxon>
    </lineage>
</organism>
<evidence type="ECO:0000313" key="1">
    <source>
        <dbReference type="EMBL" id="JAD35899.1"/>
    </source>
</evidence>
<dbReference type="EMBL" id="GBRH01261996">
    <property type="protein sequence ID" value="JAD35899.1"/>
    <property type="molecule type" value="Transcribed_RNA"/>
</dbReference>
<reference evidence="1" key="1">
    <citation type="submission" date="2014-09" db="EMBL/GenBank/DDBJ databases">
        <authorList>
            <person name="Magalhaes I.L.F."/>
            <person name="Oliveira U."/>
            <person name="Santos F.R."/>
            <person name="Vidigal T.H.D.A."/>
            <person name="Brescovit A.D."/>
            <person name="Santos A.J."/>
        </authorList>
    </citation>
    <scope>NUCLEOTIDE SEQUENCE</scope>
    <source>
        <tissue evidence="1">Shoot tissue taken approximately 20 cm above the soil surface</tissue>
    </source>
</reference>
<reference evidence="1" key="2">
    <citation type="journal article" date="2015" name="Data Brief">
        <title>Shoot transcriptome of the giant reed, Arundo donax.</title>
        <authorList>
            <person name="Barrero R.A."/>
            <person name="Guerrero F.D."/>
            <person name="Moolhuijzen P."/>
            <person name="Goolsby J.A."/>
            <person name="Tidwell J."/>
            <person name="Bellgard S.E."/>
            <person name="Bellgard M.I."/>
        </authorList>
    </citation>
    <scope>NUCLEOTIDE SEQUENCE</scope>
    <source>
        <tissue evidence="1">Shoot tissue taken approximately 20 cm above the soil surface</tissue>
    </source>
</reference>
<sequence length="10" mass="1114">MSSSSSIRLF</sequence>
<proteinExistence type="predicted"/>